<keyword evidence="2" id="KW-0677">Repeat</keyword>
<comment type="caution">
    <text evidence="4">The sequence shown here is derived from an EMBL/GenBank/DDBJ whole genome shotgun (WGS) entry which is preliminary data.</text>
</comment>
<organism evidence="4 5">
    <name type="scientific">Kistimonas scapharcae</name>
    <dbReference type="NCBI Taxonomy" id="1036133"/>
    <lineage>
        <taxon>Bacteria</taxon>
        <taxon>Pseudomonadati</taxon>
        <taxon>Pseudomonadota</taxon>
        <taxon>Gammaproteobacteria</taxon>
        <taxon>Oceanospirillales</taxon>
        <taxon>Endozoicomonadaceae</taxon>
        <taxon>Kistimonas</taxon>
    </lineage>
</organism>
<sequence>MNIVMAKIKKIIAQGLFQNLRKIFYMFVSEIPIKAIINQPLQAMGKGRVLLKGDVTFGYAYSKDFYSRCGYIEARSKSAVIEINDNTFVNNSFTAIADSSSITIGKDCLIGTDVQIYDSDFHGLAPDERRSTSGESQPVHISDNVFIGNNAIILKGCRIGVNSVIAAGSLVCNDIPDNVIAGGVPCKVIRAL</sequence>
<dbReference type="InterPro" id="IPR018357">
    <property type="entry name" value="Hexapep_transf_CS"/>
</dbReference>
<dbReference type="PROSITE" id="PS00101">
    <property type="entry name" value="HEXAPEP_TRANSFERASES"/>
    <property type="match status" value="1"/>
</dbReference>
<dbReference type="Pfam" id="PF00132">
    <property type="entry name" value="Hexapep"/>
    <property type="match status" value="1"/>
</dbReference>
<evidence type="ECO:0000256" key="3">
    <source>
        <dbReference type="ARBA" id="ARBA00023315"/>
    </source>
</evidence>
<evidence type="ECO:0000313" key="4">
    <source>
        <dbReference type="EMBL" id="GAA4652465.1"/>
    </source>
</evidence>
<dbReference type="InterPro" id="IPR011004">
    <property type="entry name" value="Trimer_LpxA-like_sf"/>
</dbReference>
<dbReference type="InterPro" id="IPR051159">
    <property type="entry name" value="Hexapeptide_acetyltransf"/>
</dbReference>
<proteinExistence type="predicted"/>
<dbReference type="SUPFAM" id="SSF51161">
    <property type="entry name" value="Trimeric LpxA-like enzymes"/>
    <property type="match status" value="1"/>
</dbReference>
<keyword evidence="1" id="KW-0808">Transferase</keyword>
<gene>
    <name evidence="4" type="ORF">GCM10023116_47490</name>
</gene>
<keyword evidence="5" id="KW-1185">Reference proteome</keyword>
<evidence type="ECO:0000313" key="5">
    <source>
        <dbReference type="Proteomes" id="UP001500604"/>
    </source>
</evidence>
<name>A0ABP8VB40_9GAMM</name>
<dbReference type="Gene3D" id="2.160.10.10">
    <property type="entry name" value="Hexapeptide repeat proteins"/>
    <property type="match status" value="1"/>
</dbReference>
<dbReference type="InterPro" id="IPR001451">
    <property type="entry name" value="Hexapep"/>
</dbReference>
<evidence type="ECO:0000256" key="1">
    <source>
        <dbReference type="ARBA" id="ARBA00022679"/>
    </source>
</evidence>
<keyword evidence="3" id="KW-0012">Acyltransferase</keyword>
<protein>
    <recommendedName>
        <fullName evidence="6">Acetyltransferase</fullName>
    </recommendedName>
</protein>
<dbReference type="EMBL" id="BAABFL010000476">
    <property type="protein sequence ID" value="GAA4652465.1"/>
    <property type="molecule type" value="Genomic_DNA"/>
</dbReference>
<evidence type="ECO:0000256" key="2">
    <source>
        <dbReference type="ARBA" id="ARBA00022737"/>
    </source>
</evidence>
<accession>A0ABP8VB40</accession>
<dbReference type="PANTHER" id="PTHR23416:SF78">
    <property type="entry name" value="LIPOPOLYSACCHARIDE BIOSYNTHESIS O-ACETYL TRANSFERASE WBBJ-RELATED"/>
    <property type="match status" value="1"/>
</dbReference>
<dbReference type="PANTHER" id="PTHR23416">
    <property type="entry name" value="SIALIC ACID SYNTHASE-RELATED"/>
    <property type="match status" value="1"/>
</dbReference>
<evidence type="ECO:0008006" key="6">
    <source>
        <dbReference type="Google" id="ProtNLM"/>
    </source>
</evidence>
<dbReference type="Proteomes" id="UP001500604">
    <property type="component" value="Unassembled WGS sequence"/>
</dbReference>
<reference evidence="5" key="1">
    <citation type="journal article" date="2019" name="Int. J. Syst. Evol. Microbiol.">
        <title>The Global Catalogue of Microorganisms (GCM) 10K type strain sequencing project: providing services to taxonomists for standard genome sequencing and annotation.</title>
        <authorList>
            <consortium name="The Broad Institute Genomics Platform"/>
            <consortium name="The Broad Institute Genome Sequencing Center for Infectious Disease"/>
            <person name="Wu L."/>
            <person name="Ma J."/>
        </authorList>
    </citation>
    <scope>NUCLEOTIDE SEQUENCE [LARGE SCALE GENOMIC DNA]</scope>
    <source>
        <strain evidence="5">JCM 17805</strain>
    </source>
</reference>